<name>A0A017H961_9RHOB</name>
<feature type="transmembrane region" description="Helical" evidence="1">
    <location>
        <begin position="7"/>
        <end position="27"/>
    </location>
</feature>
<dbReference type="EMBL" id="APGJ01000010">
    <property type="protein sequence ID" value="EYD70334.1"/>
    <property type="molecule type" value="Genomic_DNA"/>
</dbReference>
<dbReference type="Proteomes" id="UP000025047">
    <property type="component" value="Plasmid pLokhon02"/>
</dbReference>
<dbReference type="AlphaFoldDB" id="A0A017H961"/>
<reference evidence="2 3" key="1">
    <citation type="submission" date="2013-03" db="EMBL/GenBank/DDBJ databases">
        <authorList>
            <person name="Fiebig A."/>
            <person name="Goeker M."/>
            <person name="Klenk H.-P.P."/>
        </authorList>
    </citation>
    <scope>NUCLEOTIDE SEQUENCE [LARGE SCALE GENOMIC DNA]</scope>
    <source>
        <strain evidence="2 3">DSM 17492</strain>
        <plasmid evidence="2 3">pLokhon02</plasmid>
    </source>
</reference>
<keyword evidence="1" id="KW-0812">Transmembrane</keyword>
<comment type="caution">
    <text evidence="2">The sequence shown here is derived from an EMBL/GenBank/DDBJ whole genome shotgun (WGS) entry which is preliminary data.</text>
</comment>
<keyword evidence="1" id="KW-0472">Membrane</keyword>
<gene>
    <name evidence="2" type="ORF">Lokhon_00088</name>
</gene>
<keyword evidence="2" id="KW-0614">Plasmid</keyword>
<evidence type="ECO:0000313" key="3">
    <source>
        <dbReference type="Proteomes" id="UP000025047"/>
    </source>
</evidence>
<sequence length="60" mass="6522">MPRRGSVIVLALALLPLSFGIAIWITHSTGISLLWVLPIQGLTGAVLTLAVVIVRYLDRR</sequence>
<keyword evidence="3" id="KW-1185">Reference proteome</keyword>
<dbReference type="PATRIC" id="fig|1122180.6.peg.91"/>
<geneLocation type="plasmid" evidence="2 3">
    <name>pLokhon02</name>
</geneLocation>
<feature type="transmembrane region" description="Helical" evidence="1">
    <location>
        <begin position="33"/>
        <end position="57"/>
    </location>
</feature>
<proteinExistence type="predicted"/>
<protein>
    <submittedName>
        <fullName evidence="2">Uncharacterized protein</fullName>
    </submittedName>
</protein>
<evidence type="ECO:0000313" key="2">
    <source>
        <dbReference type="EMBL" id="EYD70334.1"/>
    </source>
</evidence>
<organism evidence="2 3">
    <name type="scientific">Limimaricola hongkongensis DSM 17492</name>
    <dbReference type="NCBI Taxonomy" id="1122180"/>
    <lineage>
        <taxon>Bacteria</taxon>
        <taxon>Pseudomonadati</taxon>
        <taxon>Pseudomonadota</taxon>
        <taxon>Alphaproteobacteria</taxon>
        <taxon>Rhodobacterales</taxon>
        <taxon>Paracoccaceae</taxon>
        <taxon>Limimaricola</taxon>
    </lineage>
</organism>
<accession>A0A017H961</accession>
<dbReference type="RefSeq" id="WP_017929813.1">
    <property type="nucleotide sequence ID" value="NZ_CM002676.1"/>
</dbReference>
<dbReference type="HOGENOM" id="CLU_2936103_0_0_5"/>
<keyword evidence="1" id="KW-1133">Transmembrane helix</keyword>
<evidence type="ECO:0000256" key="1">
    <source>
        <dbReference type="SAM" id="Phobius"/>
    </source>
</evidence>